<proteinExistence type="predicted"/>
<dbReference type="Pfam" id="PF08388">
    <property type="entry name" value="GIIM"/>
    <property type="match status" value="1"/>
</dbReference>
<feature type="domain" description="Reverse transcriptase" evidence="1">
    <location>
        <begin position="1"/>
        <end position="118"/>
    </location>
</feature>
<dbReference type="InterPro" id="IPR013597">
    <property type="entry name" value="Mat_intron_G2"/>
</dbReference>
<dbReference type="InterPro" id="IPR051083">
    <property type="entry name" value="GrpII_Intron_Splice-Mob/Def"/>
</dbReference>
<dbReference type="EMBL" id="BAAARV010000081">
    <property type="protein sequence ID" value="GAA2376942.1"/>
    <property type="molecule type" value="Genomic_DNA"/>
</dbReference>
<dbReference type="Proteomes" id="UP001501444">
    <property type="component" value="Unassembled WGS sequence"/>
</dbReference>
<dbReference type="PROSITE" id="PS50878">
    <property type="entry name" value="RT_POL"/>
    <property type="match status" value="1"/>
</dbReference>
<sequence>MTGQAQATIAGTPQGGILSPLLANVALSVLDEHFTERWQTNSGTDYQRTKRRRAGLPNYRIVRYADDFVVMVSGSQAHAEALRAEVAEILAPMGLRLSEAKTKVCHVDEGFDFLGFRIQRRRKRGTGKHVVYTYPSKKALASIVGRVRTLTNRSSHPALAVLLRQLNPVLQGWCTYFRHGVSKATFGYLDQYAWHRVVRWLRKRHPHTKMAVLIRRYLPGWRPTEGEATLFQPQQVTVSRYRYRANNIPTPWARATPGPAAQTA</sequence>
<dbReference type="PANTHER" id="PTHR34047:SF8">
    <property type="entry name" value="PROTEIN YKFC"/>
    <property type="match status" value="1"/>
</dbReference>
<dbReference type="InterPro" id="IPR043502">
    <property type="entry name" value="DNA/RNA_pol_sf"/>
</dbReference>
<accession>A0ABN3HDW3</accession>
<organism evidence="2 3">
    <name type="scientific">Dactylosporangium salmoneum</name>
    <dbReference type="NCBI Taxonomy" id="53361"/>
    <lineage>
        <taxon>Bacteria</taxon>
        <taxon>Bacillati</taxon>
        <taxon>Actinomycetota</taxon>
        <taxon>Actinomycetes</taxon>
        <taxon>Micromonosporales</taxon>
        <taxon>Micromonosporaceae</taxon>
        <taxon>Dactylosporangium</taxon>
    </lineage>
</organism>
<comment type="caution">
    <text evidence="2">The sequence shown here is derived from an EMBL/GenBank/DDBJ whole genome shotgun (WGS) entry which is preliminary data.</text>
</comment>
<dbReference type="CDD" id="cd01651">
    <property type="entry name" value="RT_G2_intron"/>
    <property type="match status" value="1"/>
</dbReference>
<name>A0ABN3HDW3_9ACTN</name>
<dbReference type="SUPFAM" id="SSF56672">
    <property type="entry name" value="DNA/RNA polymerases"/>
    <property type="match status" value="1"/>
</dbReference>
<keyword evidence="3" id="KW-1185">Reference proteome</keyword>
<evidence type="ECO:0000259" key="1">
    <source>
        <dbReference type="PROSITE" id="PS50878"/>
    </source>
</evidence>
<dbReference type="RefSeq" id="WP_344617995.1">
    <property type="nucleotide sequence ID" value="NZ_BAAARV010000081.1"/>
</dbReference>
<evidence type="ECO:0000313" key="2">
    <source>
        <dbReference type="EMBL" id="GAA2376942.1"/>
    </source>
</evidence>
<dbReference type="Pfam" id="PF00078">
    <property type="entry name" value="RVT_1"/>
    <property type="match status" value="1"/>
</dbReference>
<dbReference type="PANTHER" id="PTHR34047">
    <property type="entry name" value="NUCLEAR INTRON MATURASE 1, MITOCHONDRIAL-RELATED"/>
    <property type="match status" value="1"/>
</dbReference>
<gene>
    <name evidence="2" type="ORF">GCM10010170_081400</name>
</gene>
<evidence type="ECO:0000313" key="3">
    <source>
        <dbReference type="Proteomes" id="UP001501444"/>
    </source>
</evidence>
<protein>
    <recommendedName>
        <fullName evidence="1">Reverse transcriptase domain-containing protein</fullName>
    </recommendedName>
</protein>
<dbReference type="InterPro" id="IPR000477">
    <property type="entry name" value="RT_dom"/>
</dbReference>
<reference evidence="2 3" key="1">
    <citation type="journal article" date="2019" name="Int. J. Syst. Evol. Microbiol.">
        <title>The Global Catalogue of Microorganisms (GCM) 10K type strain sequencing project: providing services to taxonomists for standard genome sequencing and annotation.</title>
        <authorList>
            <consortium name="The Broad Institute Genomics Platform"/>
            <consortium name="The Broad Institute Genome Sequencing Center for Infectious Disease"/>
            <person name="Wu L."/>
            <person name="Ma J."/>
        </authorList>
    </citation>
    <scope>NUCLEOTIDE SEQUENCE [LARGE SCALE GENOMIC DNA]</scope>
    <source>
        <strain evidence="2 3">JCM 3272</strain>
    </source>
</reference>